<dbReference type="EMBL" id="QJPH01000395">
    <property type="protein sequence ID" value="PZN75205.1"/>
    <property type="molecule type" value="Genomic_DNA"/>
</dbReference>
<gene>
    <name evidence="1" type="ORF">DM484_19375</name>
</gene>
<sequence length="927" mass="104680">MTETYNYSLYMVNIDFSKIAARCGSQPNAFEELCTQLARRVSPVDATFERFRGAGGDGGVECITHLSDGSIIGWQAKFVFDVEALIKQASDSLQTALSIHNELNKYVVCFPFDRTGKTARTTRQGRPAKSDAEKLTAWINREVNKAKLDYDKDLKIELWSSSELISLLFKYDESGGIRQYFFDEQVLSTDWFKNHITSAIITAGPRYTPKLNITTELWCCFSAFERSSEWQNQLKSLLAKCHKVTKTLNSRVKINGNGGLDPEWPETELENGTRVIKECEELIIFAEQLVDKPKIDNFHQFCSQLKNIPSDLSQLECNLAKELDTKHGNGISNSKKFRTFMAEYNVSFPAANLDTVREVLKEFTDLAQWANSPKGYLAFKQVFILSGVGGSGKTHGICDMALNRLDNNGYTCVLFGHQFGGQPAEWTRLIESLGLSANIKKESILDALNAAGEASGKPLIFCIDAVNETRPRDYWICRFLSLAHEFEQRPFLKLCISCRTSYLSTCLPEIEAYPIVEHQGFSGIERKACNTFFQYFDLEPPLVPILQPELSNPLYLKLVCQTLKQKGLKQLPTGWFGLLPVIDAFLLEKEKQFARDEEAPIGANIVTGSLLAIAKAIAQSGEAVLPWSEAQRVVIEKRPQSATLPVLDWLVKAELLIEDGPTNTEYLGGENVLRPAFERFGEFLIATEILQNHTPGRFPETFLTDSNFQRLFATEASMEENAGLIQALSIILPEKFHHELPNLVEDPLVQRSVLKHSIRALPWRSPYSFFNATADLVRKALFEHDAWLTMDSLLGICAYPSAIDAFWLSDFLISLSIAGRDGFWCGYLHKRYEENGIVNRLIDATTDIELRKLDSETASRWALILLWFTAAADRRIKDHATRGVVAIFRARPEIIHEMVLRLLYVDDDEIRERILLSAYGALIVTRD</sequence>
<dbReference type="Proteomes" id="UP000249396">
    <property type="component" value="Unassembled WGS sequence"/>
</dbReference>
<evidence type="ECO:0008006" key="3">
    <source>
        <dbReference type="Google" id="ProtNLM"/>
    </source>
</evidence>
<organism evidence="1 2">
    <name type="scientific">Candidatus Methylumidiphilus alinenensis</name>
    <dbReference type="NCBI Taxonomy" id="2202197"/>
    <lineage>
        <taxon>Bacteria</taxon>
        <taxon>Pseudomonadati</taxon>
        <taxon>Pseudomonadota</taxon>
        <taxon>Gammaproteobacteria</taxon>
        <taxon>Methylococcales</taxon>
        <taxon>Candidatus Methylumidiphilus</taxon>
    </lineage>
</organism>
<evidence type="ECO:0000313" key="2">
    <source>
        <dbReference type="Proteomes" id="UP000249396"/>
    </source>
</evidence>
<reference evidence="1 2" key="1">
    <citation type="journal article" date="2018" name="Aquat. Microb. Ecol.">
        <title>Gammaproteobacterial methanotrophs dominate.</title>
        <authorList>
            <person name="Rissanen A.J."/>
            <person name="Saarenheimo J."/>
            <person name="Tiirola M."/>
            <person name="Peura S."/>
            <person name="Aalto S.L."/>
            <person name="Karvinen A."/>
            <person name="Nykanen H."/>
        </authorList>
    </citation>
    <scope>NUCLEOTIDE SEQUENCE [LARGE SCALE GENOMIC DNA]</scope>
    <source>
        <strain evidence="1">AMbin10</strain>
    </source>
</reference>
<dbReference type="AlphaFoldDB" id="A0A2W4QT14"/>
<feature type="non-terminal residue" evidence="1">
    <location>
        <position position="927"/>
    </location>
</feature>
<accession>A0A2W4QT14</accession>
<proteinExistence type="predicted"/>
<protein>
    <recommendedName>
        <fullName evidence="3">ATP-binding protein</fullName>
    </recommendedName>
</protein>
<evidence type="ECO:0000313" key="1">
    <source>
        <dbReference type="EMBL" id="PZN75205.1"/>
    </source>
</evidence>
<name>A0A2W4QT14_9GAMM</name>
<comment type="caution">
    <text evidence="1">The sequence shown here is derived from an EMBL/GenBank/DDBJ whole genome shotgun (WGS) entry which is preliminary data.</text>
</comment>